<dbReference type="InterPro" id="IPR029787">
    <property type="entry name" value="Nucleotide_cyclase"/>
</dbReference>
<dbReference type="InterPro" id="IPR011006">
    <property type="entry name" value="CheY-like_superfamily"/>
</dbReference>
<feature type="domain" description="GGDEF" evidence="4">
    <location>
        <begin position="431"/>
        <end position="563"/>
    </location>
</feature>
<comment type="caution">
    <text evidence="5">The sequence shown here is derived from an EMBL/GenBank/DDBJ whole genome shotgun (WGS) entry which is preliminary data.</text>
</comment>
<dbReference type="PANTHER" id="PTHR44591">
    <property type="entry name" value="STRESS RESPONSE REGULATOR PROTEIN 1"/>
    <property type="match status" value="1"/>
</dbReference>
<reference evidence="5 6" key="1">
    <citation type="submission" date="2019-07" db="EMBL/GenBank/DDBJ databases">
        <title>Draft genome for Aliikangiella sp. M105.</title>
        <authorList>
            <person name="Wang G."/>
        </authorList>
    </citation>
    <scope>NUCLEOTIDE SEQUENCE [LARGE SCALE GENOMIC DNA]</scope>
    <source>
        <strain evidence="5 6">M105</strain>
    </source>
</reference>
<dbReference type="RefSeq" id="WP_142892046.1">
    <property type="nucleotide sequence ID" value="NZ_ML660161.1"/>
</dbReference>
<name>A0A545UI99_9GAMM</name>
<keyword evidence="1 2" id="KW-0597">Phosphoprotein</keyword>
<dbReference type="Pfam" id="PF00072">
    <property type="entry name" value="Response_reg"/>
    <property type="match status" value="1"/>
</dbReference>
<dbReference type="InterPro" id="IPR050595">
    <property type="entry name" value="Bact_response_regulator"/>
</dbReference>
<evidence type="ECO:0000256" key="1">
    <source>
        <dbReference type="ARBA" id="ARBA00022553"/>
    </source>
</evidence>
<dbReference type="AlphaFoldDB" id="A0A545UI99"/>
<sequence>MSDTQLTNEVNQQFLRRTPVKLRQFSRLLSDMLTQKIDPLRIKALLSQVNKTREACIAHEFEMTANLLNQVFKQLSLSEDTLDTQKPLLKRLSAKLQEHSEKLELGVRPQKTPQQPAKDAVEVVEKPIEEEEVDEDDSVDRSLEEHGIYLDKGTIIFVSESGDCFKTMSEQFVSLGVDVHNTTAMGEARQHAIDNPGSVIVASLKFAENNEQLADEEIEVNRIPLIYTAEEDDQVNRLLALRNGGTGFLVEPVSVSGLLELIERQYDIHADSPYRVLVMEDSKAQARYYEKVLGKGHFDIRVVNNPEVLLEALRGFDPEALLMDMQMPGCSGIELTRIIRQMPRYAYLPIIFLSAEESITKQNQALLSGGTSFIVKPVQKEQLMFMANLYSRRYRDLNPQIGVNPDTGLTYSPQFKQQIAIESARMTRNSGNAALSIIQLDETEALIKNTNFSLINVAIQQLALLLKKRLRKTDIIGHLDNGQLGVILTTGNKSDWVSIMDEIRLQFAELPFHLQHQDKPLTVSIGLSALSTNSDAHKWFERSSTALKQAIEAGGDRIQPCDSLTNL</sequence>
<evidence type="ECO:0000259" key="3">
    <source>
        <dbReference type="PROSITE" id="PS50110"/>
    </source>
</evidence>
<dbReference type="PANTHER" id="PTHR44591:SF3">
    <property type="entry name" value="RESPONSE REGULATORY DOMAIN-CONTAINING PROTEIN"/>
    <property type="match status" value="1"/>
</dbReference>
<dbReference type="NCBIfam" id="TIGR00254">
    <property type="entry name" value="GGDEF"/>
    <property type="match status" value="1"/>
</dbReference>
<keyword evidence="6" id="KW-1185">Reference proteome</keyword>
<dbReference type="SMART" id="SM00448">
    <property type="entry name" value="REC"/>
    <property type="match status" value="1"/>
</dbReference>
<feature type="domain" description="Response regulatory" evidence="3">
    <location>
        <begin position="275"/>
        <end position="391"/>
    </location>
</feature>
<dbReference type="Gene3D" id="3.30.70.270">
    <property type="match status" value="1"/>
</dbReference>
<dbReference type="EMBL" id="VIKS01000002">
    <property type="protein sequence ID" value="TQV89196.1"/>
    <property type="molecule type" value="Genomic_DNA"/>
</dbReference>
<dbReference type="PROSITE" id="PS50110">
    <property type="entry name" value="RESPONSE_REGULATORY"/>
    <property type="match status" value="1"/>
</dbReference>
<dbReference type="SUPFAM" id="SSF55073">
    <property type="entry name" value="Nucleotide cyclase"/>
    <property type="match status" value="1"/>
</dbReference>
<organism evidence="5 6">
    <name type="scientific">Aliikangiella coralliicola</name>
    <dbReference type="NCBI Taxonomy" id="2592383"/>
    <lineage>
        <taxon>Bacteria</taxon>
        <taxon>Pseudomonadati</taxon>
        <taxon>Pseudomonadota</taxon>
        <taxon>Gammaproteobacteria</taxon>
        <taxon>Oceanospirillales</taxon>
        <taxon>Pleioneaceae</taxon>
        <taxon>Aliikangiella</taxon>
    </lineage>
</organism>
<proteinExistence type="predicted"/>
<dbReference type="OrthoDB" id="9812260at2"/>
<dbReference type="SMART" id="SM00267">
    <property type="entry name" value="GGDEF"/>
    <property type="match status" value="1"/>
</dbReference>
<evidence type="ECO:0000259" key="4">
    <source>
        <dbReference type="PROSITE" id="PS50887"/>
    </source>
</evidence>
<evidence type="ECO:0000313" key="5">
    <source>
        <dbReference type="EMBL" id="TQV89196.1"/>
    </source>
</evidence>
<dbReference type="CDD" id="cd17546">
    <property type="entry name" value="REC_hyHK_CKI1_RcsC-like"/>
    <property type="match status" value="1"/>
</dbReference>
<dbReference type="Proteomes" id="UP000315439">
    <property type="component" value="Unassembled WGS sequence"/>
</dbReference>
<dbReference type="InterPro" id="IPR043128">
    <property type="entry name" value="Rev_trsase/Diguanyl_cyclase"/>
</dbReference>
<dbReference type="GO" id="GO:0000160">
    <property type="term" value="P:phosphorelay signal transduction system"/>
    <property type="evidence" value="ECO:0007669"/>
    <property type="project" value="InterPro"/>
</dbReference>
<accession>A0A545UI99</accession>
<evidence type="ECO:0000313" key="6">
    <source>
        <dbReference type="Proteomes" id="UP000315439"/>
    </source>
</evidence>
<gene>
    <name evidence="5" type="ORF">FLL46_03450</name>
</gene>
<dbReference type="InterPro" id="IPR001789">
    <property type="entry name" value="Sig_transdc_resp-reg_receiver"/>
</dbReference>
<dbReference type="InterPro" id="IPR000160">
    <property type="entry name" value="GGDEF_dom"/>
</dbReference>
<feature type="modified residue" description="4-aspartylphosphate" evidence="2">
    <location>
        <position position="324"/>
    </location>
</feature>
<dbReference type="Pfam" id="PF00990">
    <property type="entry name" value="GGDEF"/>
    <property type="match status" value="1"/>
</dbReference>
<dbReference type="PROSITE" id="PS50887">
    <property type="entry name" value="GGDEF"/>
    <property type="match status" value="1"/>
</dbReference>
<evidence type="ECO:0000256" key="2">
    <source>
        <dbReference type="PROSITE-ProRule" id="PRU00169"/>
    </source>
</evidence>
<dbReference type="Gene3D" id="3.40.50.2300">
    <property type="match status" value="1"/>
</dbReference>
<dbReference type="SUPFAM" id="SSF52172">
    <property type="entry name" value="CheY-like"/>
    <property type="match status" value="2"/>
</dbReference>
<protein>
    <submittedName>
        <fullName evidence="5">Response regulator</fullName>
    </submittedName>
</protein>